<dbReference type="AlphaFoldDB" id="A0A0X3UWI7"/>
<evidence type="ECO:0008006" key="4">
    <source>
        <dbReference type="Google" id="ProtNLM"/>
    </source>
</evidence>
<reference evidence="3" key="1">
    <citation type="submission" date="2015-10" db="EMBL/GenBank/DDBJ databases">
        <authorList>
            <person name="Ju K.-S."/>
            <person name="Doroghazi J.R."/>
            <person name="Metcalf W.W."/>
        </authorList>
    </citation>
    <scope>NUCLEOTIDE SEQUENCE [LARGE SCALE GENOMIC DNA]</scope>
    <source>
        <strain evidence="3">NRRL 3151</strain>
    </source>
</reference>
<dbReference type="RefSeq" id="WP_062703960.1">
    <property type="nucleotide sequence ID" value="NZ_LLZG01000142.1"/>
</dbReference>
<proteinExistence type="predicted"/>
<organism evidence="2 3">
    <name type="scientific">Streptomyces regalis</name>
    <dbReference type="NCBI Taxonomy" id="68262"/>
    <lineage>
        <taxon>Bacteria</taxon>
        <taxon>Bacillati</taxon>
        <taxon>Actinomycetota</taxon>
        <taxon>Actinomycetes</taxon>
        <taxon>Kitasatosporales</taxon>
        <taxon>Streptomycetaceae</taxon>
        <taxon>Streptomyces</taxon>
    </lineage>
</organism>
<protein>
    <recommendedName>
        <fullName evidence="4">CopG family transcriptional regulator</fullName>
    </recommendedName>
</protein>
<comment type="caution">
    <text evidence="2">The sequence shown here is derived from an EMBL/GenBank/DDBJ whole genome shotgun (WGS) entry which is preliminary data.</text>
</comment>
<name>A0A0X3UWI7_9ACTN</name>
<dbReference type="EMBL" id="LLZG01000142">
    <property type="protein sequence ID" value="KUL36202.1"/>
    <property type="molecule type" value="Genomic_DNA"/>
</dbReference>
<evidence type="ECO:0000313" key="2">
    <source>
        <dbReference type="EMBL" id="KUL36202.1"/>
    </source>
</evidence>
<keyword evidence="1" id="KW-0175">Coiled coil</keyword>
<accession>A0A0X3UWI7</accession>
<gene>
    <name evidence="2" type="ORF">ADL12_19550</name>
</gene>
<dbReference type="Proteomes" id="UP000053923">
    <property type="component" value="Unassembled WGS sequence"/>
</dbReference>
<feature type="coiled-coil region" evidence="1">
    <location>
        <begin position="44"/>
        <end position="94"/>
    </location>
</feature>
<keyword evidence="3" id="KW-1185">Reference proteome</keyword>
<evidence type="ECO:0000256" key="1">
    <source>
        <dbReference type="SAM" id="Coils"/>
    </source>
</evidence>
<dbReference type="OrthoDB" id="3429627at2"/>
<sequence length="104" mass="10945">MAKTRISISLDPGDAELIKAVAAENGLDVSAFLVMAGRKEAVRLARLAESFAEIDAAIAAAEAEAEELVWPPDDEVDEDEIARAQAEIAAARAESAVRRRGAVA</sequence>
<evidence type="ECO:0000313" key="3">
    <source>
        <dbReference type="Proteomes" id="UP000053923"/>
    </source>
</evidence>